<keyword evidence="3 8" id="KW-1003">Cell membrane</keyword>
<dbReference type="AlphaFoldDB" id="A0A1Y3YVK1"/>
<organism evidence="10 11">
    <name type="scientific">Odoribacter splanchnicus</name>
    <dbReference type="NCBI Taxonomy" id="28118"/>
    <lineage>
        <taxon>Bacteria</taxon>
        <taxon>Pseudomonadati</taxon>
        <taxon>Bacteroidota</taxon>
        <taxon>Bacteroidia</taxon>
        <taxon>Bacteroidales</taxon>
        <taxon>Odoribacteraceae</taxon>
        <taxon>Odoribacter</taxon>
    </lineage>
</organism>
<evidence type="ECO:0000256" key="6">
    <source>
        <dbReference type="ARBA" id="ARBA00022989"/>
    </source>
</evidence>
<evidence type="ECO:0000256" key="4">
    <source>
        <dbReference type="ARBA" id="ARBA00022679"/>
    </source>
</evidence>
<dbReference type="InterPro" id="IPR044878">
    <property type="entry name" value="UbiA_sf"/>
</dbReference>
<dbReference type="GO" id="GO:0005886">
    <property type="term" value="C:plasma membrane"/>
    <property type="evidence" value="ECO:0007669"/>
    <property type="project" value="UniProtKB-SubCell"/>
</dbReference>
<dbReference type="PANTHER" id="PTHR13929">
    <property type="entry name" value="1,4-DIHYDROXY-2-NAPHTHOATE OCTAPRENYLTRANSFERASE"/>
    <property type="match status" value="1"/>
</dbReference>
<evidence type="ECO:0000313" key="11">
    <source>
        <dbReference type="Proteomes" id="UP000284243"/>
    </source>
</evidence>
<feature type="transmembrane region" description="Helical" evidence="8">
    <location>
        <begin position="153"/>
        <end position="171"/>
    </location>
</feature>
<dbReference type="NCBIfam" id="TIGR00751">
    <property type="entry name" value="menA"/>
    <property type="match status" value="1"/>
</dbReference>
<evidence type="ECO:0000256" key="2">
    <source>
        <dbReference type="ARBA" id="ARBA00022428"/>
    </source>
</evidence>
<dbReference type="RefSeq" id="WP_022159624.1">
    <property type="nucleotide sequence ID" value="NZ_BAABYK010000001.1"/>
</dbReference>
<dbReference type="Proteomes" id="UP000284243">
    <property type="component" value="Unassembled WGS sequence"/>
</dbReference>
<dbReference type="UniPathway" id="UPA00079">
    <property type="reaction ID" value="UER00168"/>
</dbReference>
<dbReference type="InterPro" id="IPR026046">
    <property type="entry name" value="UBIAD1"/>
</dbReference>
<gene>
    <name evidence="8 10" type="primary">menA</name>
    <name evidence="10" type="ORF">DWW57_06730</name>
</gene>
<dbReference type="InterPro" id="IPR004657">
    <property type="entry name" value="MenA"/>
</dbReference>
<comment type="caution">
    <text evidence="10">The sequence shown here is derived from an EMBL/GenBank/DDBJ whole genome shotgun (WGS) entry which is preliminary data.</text>
</comment>
<dbReference type="GO" id="GO:0046428">
    <property type="term" value="F:1,4-dihydroxy-2-naphthoate polyprenyltransferase activity"/>
    <property type="evidence" value="ECO:0007669"/>
    <property type="project" value="UniProtKB-UniRule"/>
</dbReference>
<comment type="pathway">
    <text evidence="8">Quinol/quinone metabolism; menaquinone biosynthesis; menaquinol from 1,4-dihydroxy-2-naphthoate: step 1/2.</text>
</comment>
<name>A0A1Y3YVK1_9BACT</name>
<keyword evidence="4 8" id="KW-0808">Transferase</keyword>
<feature type="transmembrane region" description="Helical" evidence="8">
    <location>
        <begin position="249"/>
        <end position="267"/>
    </location>
</feature>
<feature type="transmembrane region" description="Helical" evidence="8">
    <location>
        <begin position="40"/>
        <end position="58"/>
    </location>
</feature>
<sequence length="300" mass="32884">MSKIKYYIASFRLRTLPLSLSGIFLGTLLAASEGYFNWAPFLLAVVTTLCLQILSNLANELGDLQKGTDNEERLGPIRSIQSGALSLKEFKRTILLFVLLSVLSGTALVSTAFESLLSTDGLIMLMLGAASIVAAIKYTVGKNAYGYHGLGDVFVFLFFGLLSVCGAYFLMTHRLSISIFLPATAVGLLSTGVLNLNNMRDIENDRLCGKRTLPVILGISKAKIYHFCLIIGAFVAMSSYMGLCGFRPFHFIFWFTLPLFLIHLKKVVQAEGRGLDPQLKVLSLSTLLFTLLAGWGAFHF</sequence>
<keyword evidence="2 8" id="KW-0474">Menaquinone biosynthesis</keyword>
<dbReference type="Gene3D" id="1.10.357.140">
    <property type="entry name" value="UbiA prenyltransferase"/>
    <property type="match status" value="1"/>
</dbReference>
<dbReference type="GO" id="GO:0009234">
    <property type="term" value="P:menaquinone biosynthetic process"/>
    <property type="evidence" value="ECO:0007669"/>
    <property type="project" value="UniProtKB-UniRule"/>
</dbReference>
<feature type="transmembrane region" description="Helical" evidence="8">
    <location>
        <begin position="122"/>
        <end position="141"/>
    </location>
</feature>
<feature type="transmembrane region" description="Helical" evidence="8">
    <location>
        <begin position="177"/>
        <end position="196"/>
    </location>
</feature>
<dbReference type="Pfam" id="PF01040">
    <property type="entry name" value="UbiA"/>
    <property type="match status" value="1"/>
</dbReference>
<evidence type="ECO:0000256" key="3">
    <source>
        <dbReference type="ARBA" id="ARBA00022475"/>
    </source>
</evidence>
<dbReference type="InterPro" id="IPR000537">
    <property type="entry name" value="UbiA_prenyltransferase"/>
</dbReference>
<feature type="transmembrane region" description="Helical" evidence="8">
    <location>
        <begin position="279"/>
        <end position="298"/>
    </location>
</feature>
<protein>
    <recommendedName>
        <fullName evidence="8 9">1,4-dihydroxy-2-naphthoate octaprenyltransferase</fullName>
        <shortName evidence="8">DHNA-octaprenyltransferase</shortName>
        <ecNumber evidence="8 9">2.5.1.74</ecNumber>
    </recommendedName>
</protein>
<evidence type="ECO:0000313" key="10">
    <source>
        <dbReference type="EMBL" id="RGU57240.1"/>
    </source>
</evidence>
<dbReference type="CDD" id="cd13962">
    <property type="entry name" value="PT_UbiA_UBIAD1"/>
    <property type="match status" value="1"/>
</dbReference>
<evidence type="ECO:0000256" key="9">
    <source>
        <dbReference type="NCBIfam" id="TIGR00751"/>
    </source>
</evidence>
<comment type="function">
    <text evidence="8">Conversion of 1,4-dihydroxy-2-naphthoate (DHNA) to demethylmenaquinone (DMK).</text>
</comment>
<evidence type="ECO:0000256" key="7">
    <source>
        <dbReference type="ARBA" id="ARBA00023136"/>
    </source>
</evidence>
<dbReference type="HAMAP" id="MF_01937">
    <property type="entry name" value="MenA_1"/>
    <property type="match status" value="1"/>
</dbReference>
<reference evidence="10 11" key="1">
    <citation type="submission" date="2018-08" db="EMBL/GenBank/DDBJ databases">
        <title>A genome reference for cultivated species of the human gut microbiota.</title>
        <authorList>
            <person name="Zou Y."/>
            <person name="Xue W."/>
            <person name="Luo G."/>
        </authorList>
    </citation>
    <scope>NUCLEOTIDE SEQUENCE [LARGE SCALE GENOMIC DNA]</scope>
    <source>
        <strain evidence="10 11">AF16-14</strain>
    </source>
</reference>
<comment type="subcellular location">
    <subcellularLocation>
        <location evidence="8">Cell membrane</location>
        <topology evidence="8">Multi-pass membrane protein</topology>
    </subcellularLocation>
    <subcellularLocation>
        <location evidence="1">Membrane</location>
        <topology evidence="1">Multi-pass membrane protein</topology>
    </subcellularLocation>
</comment>
<dbReference type="EC" id="2.5.1.74" evidence="8 9"/>
<evidence type="ECO:0000256" key="5">
    <source>
        <dbReference type="ARBA" id="ARBA00022692"/>
    </source>
</evidence>
<dbReference type="EMBL" id="QRYC01000006">
    <property type="protein sequence ID" value="RGU57240.1"/>
    <property type="molecule type" value="Genomic_DNA"/>
</dbReference>
<dbReference type="GO" id="GO:0042371">
    <property type="term" value="P:vitamin K biosynthetic process"/>
    <property type="evidence" value="ECO:0007669"/>
    <property type="project" value="TreeGrafter"/>
</dbReference>
<comment type="similarity">
    <text evidence="8">Belongs to the MenA family. Type 1 subfamily.</text>
</comment>
<keyword evidence="5 8" id="KW-0812">Transmembrane</keyword>
<comment type="catalytic activity">
    <reaction evidence="8">
        <text>an all-trans-polyprenyl diphosphate + 1,4-dihydroxy-2-naphthoate + H(+) = a 2-demethylmenaquinol + CO2 + diphosphate</text>
        <dbReference type="Rhea" id="RHEA:26478"/>
        <dbReference type="Rhea" id="RHEA-COMP:9563"/>
        <dbReference type="Rhea" id="RHEA-COMP:9564"/>
        <dbReference type="ChEBI" id="CHEBI:11173"/>
        <dbReference type="ChEBI" id="CHEBI:15378"/>
        <dbReference type="ChEBI" id="CHEBI:16526"/>
        <dbReference type="ChEBI" id="CHEBI:33019"/>
        <dbReference type="ChEBI" id="CHEBI:55437"/>
        <dbReference type="ChEBI" id="CHEBI:58914"/>
        <dbReference type="EC" id="2.5.1.74"/>
    </reaction>
</comment>
<dbReference type="PANTHER" id="PTHR13929:SF0">
    <property type="entry name" value="UBIA PRENYLTRANSFERASE DOMAIN-CONTAINING PROTEIN 1"/>
    <property type="match status" value="1"/>
</dbReference>
<evidence type="ECO:0000256" key="1">
    <source>
        <dbReference type="ARBA" id="ARBA00004141"/>
    </source>
</evidence>
<evidence type="ECO:0000256" key="8">
    <source>
        <dbReference type="HAMAP-Rule" id="MF_01937"/>
    </source>
</evidence>
<dbReference type="PIRSF" id="PIRSF005355">
    <property type="entry name" value="UBIAD1"/>
    <property type="match status" value="1"/>
</dbReference>
<keyword evidence="6 8" id="KW-1133">Transmembrane helix</keyword>
<accession>A0A1Y3YVK1</accession>
<feature type="transmembrane region" description="Helical" evidence="8">
    <location>
        <begin position="94"/>
        <end position="116"/>
    </location>
</feature>
<proteinExistence type="inferred from homology"/>
<keyword evidence="7 8" id="KW-0472">Membrane</keyword>